<feature type="active site" description="Proton acceptor; for dehydratase activity" evidence="8">
    <location>
        <position position="1002"/>
    </location>
</feature>
<evidence type="ECO:0000259" key="11">
    <source>
        <dbReference type="PROSITE" id="PS52004"/>
    </source>
</evidence>
<evidence type="ECO:0000256" key="6">
    <source>
        <dbReference type="ARBA" id="ARBA00023268"/>
    </source>
</evidence>
<evidence type="ECO:0000256" key="8">
    <source>
        <dbReference type="PROSITE-ProRule" id="PRU01363"/>
    </source>
</evidence>
<dbReference type="InterPro" id="IPR049552">
    <property type="entry name" value="PKS_DH_N"/>
</dbReference>
<keyword evidence="9" id="KW-1133">Transmembrane helix</keyword>
<keyword evidence="14" id="KW-1185">Reference proteome</keyword>
<dbReference type="SUPFAM" id="SSF50129">
    <property type="entry name" value="GroES-like"/>
    <property type="match status" value="1"/>
</dbReference>
<dbReference type="Proteomes" id="UP001301958">
    <property type="component" value="Unassembled WGS sequence"/>
</dbReference>
<dbReference type="Gene3D" id="1.10.1200.10">
    <property type="entry name" value="ACP-like"/>
    <property type="match status" value="1"/>
</dbReference>
<dbReference type="InterPro" id="IPR029063">
    <property type="entry name" value="SAM-dependent_MTases_sf"/>
</dbReference>
<dbReference type="Pfam" id="PF21089">
    <property type="entry name" value="PKS_DH_N"/>
    <property type="match status" value="1"/>
</dbReference>
<dbReference type="InterPro" id="IPR011032">
    <property type="entry name" value="GroES-like_sf"/>
</dbReference>
<dbReference type="Pfam" id="PF00109">
    <property type="entry name" value="ketoacyl-synt"/>
    <property type="match status" value="1"/>
</dbReference>
<feature type="domain" description="Ketosynthase family 3 (KS3)" evidence="11">
    <location>
        <begin position="47"/>
        <end position="473"/>
    </location>
</feature>
<dbReference type="Pfam" id="PF00698">
    <property type="entry name" value="Acyl_transf_1"/>
    <property type="match status" value="1"/>
</dbReference>
<evidence type="ECO:0000256" key="7">
    <source>
        <dbReference type="ARBA" id="ARBA00023315"/>
    </source>
</evidence>
<keyword evidence="5" id="KW-0560">Oxidoreductase</keyword>
<proteinExistence type="predicted"/>
<dbReference type="CDD" id="cd05195">
    <property type="entry name" value="enoyl_red"/>
    <property type="match status" value="1"/>
</dbReference>
<dbReference type="InterPro" id="IPR020806">
    <property type="entry name" value="PKS_PP-bd"/>
</dbReference>
<accession>A0AAN6YP34</accession>
<evidence type="ECO:0000313" key="13">
    <source>
        <dbReference type="EMBL" id="KAK4222689.1"/>
    </source>
</evidence>
<dbReference type="GO" id="GO:0004312">
    <property type="term" value="F:fatty acid synthase activity"/>
    <property type="evidence" value="ECO:0007669"/>
    <property type="project" value="TreeGrafter"/>
</dbReference>
<evidence type="ECO:0000313" key="14">
    <source>
        <dbReference type="Proteomes" id="UP001301958"/>
    </source>
</evidence>
<dbReference type="SMART" id="SM00823">
    <property type="entry name" value="PKS_PP"/>
    <property type="match status" value="1"/>
</dbReference>
<keyword evidence="9" id="KW-0472">Membrane</keyword>
<dbReference type="InterPro" id="IPR013149">
    <property type="entry name" value="ADH-like_C"/>
</dbReference>
<dbReference type="InterPro" id="IPR006162">
    <property type="entry name" value="Ppantetheine_attach_site"/>
</dbReference>
<feature type="active site" description="Proton donor; for dehydratase activity" evidence="8">
    <location>
        <position position="1186"/>
    </location>
</feature>
<dbReference type="Pfam" id="PF00550">
    <property type="entry name" value="PP-binding"/>
    <property type="match status" value="1"/>
</dbReference>
<dbReference type="InterPro" id="IPR009081">
    <property type="entry name" value="PP-bd_ACP"/>
</dbReference>
<keyword evidence="1" id="KW-0596">Phosphopantetheine</keyword>
<keyword evidence="7" id="KW-0012">Acyltransferase</keyword>
<feature type="domain" description="Carrier" evidence="10">
    <location>
        <begin position="2348"/>
        <end position="2424"/>
    </location>
</feature>
<dbReference type="SUPFAM" id="SSF53901">
    <property type="entry name" value="Thiolase-like"/>
    <property type="match status" value="1"/>
</dbReference>
<dbReference type="InterPro" id="IPR014030">
    <property type="entry name" value="Ketoacyl_synth_N"/>
</dbReference>
<dbReference type="InterPro" id="IPR013154">
    <property type="entry name" value="ADH-like_N"/>
</dbReference>
<evidence type="ECO:0000256" key="5">
    <source>
        <dbReference type="ARBA" id="ARBA00023002"/>
    </source>
</evidence>
<comment type="caution">
    <text evidence="13">The sequence shown here is derived from an EMBL/GenBank/DDBJ whole genome shotgun (WGS) entry which is preliminary data.</text>
</comment>
<dbReference type="Gene3D" id="3.40.50.150">
    <property type="entry name" value="Vaccinia Virus protein VP39"/>
    <property type="match status" value="1"/>
</dbReference>
<dbReference type="SUPFAM" id="SSF52151">
    <property type="entry name" value="FabD/lysophospholipase-like"/>
    <property type="match status" value="1"/>
</dbReference>
<dbReference type="InterPro" id="IPR056501">
    <property type="entry name" value="NAD-bd_HRPKS_sdrA"/>
</dbReference>
<dbReference type="PANTHER" id="PTHR43775:SF18">
    <property type="entry name" value="ENZYME, PUTATIVE (JCVI)-RELATED"/>
    <property type="match status" value="1"/>
</dbReference>
<dbReference type="PROSITE" id="PS50075">
    <property type="entry name" value="CARRIER"/>
    <property type="match status" value="1"/>
</dbReference>
<keyword evidence="3" id="KW-0808">Transferase</keyword>
<dbReference type="InterPro" id="IPR057326">
    <property type="entry name" value="KR_dom"/>
</dbReference>
<dbReference type="InterPro" id="IPR020841">
    <property type="entry name" value="PKS_Beta-ketoAc_synthase_dom"/>
</dbReference>
<dbReference type="Pfam" id="PF14765">
    <property type="entry name" value="PS-DH"/>
    <property type="match status" value="1"/>
</dbReference>
<dbReference type="InterPro" id="IPR032821">
    <property type="entry name" value="PKS_assoc"/>
</dbReference>
<dbReference type="InterPro" id="IPR013968">
    <property type="entry name" value="PKS_KR"/>
</dbReference>
<dbReference type="EMBL" id="MU865459">
    <property type="protein sequence ID" value="KAK4222689.1"/>
    <property type="molecule type" value="Genomic_DNA"/>
</dbReference>
<dbReference type="InterPro" id="IPR014043">
    <property type="entry name" value="Acyl_transferase_dom"/>
</dbReference>
<evidence type="ECO:0000256" key="2">
    <source>
        <dbReference type="ARBA" id="ARBA00022553"/>
    </source>
</evidence>
<dbReference type="GO" id="GO:0030639">
    <property type="term" value="P:polyketide biosynthetic process"/>
    <property type="evidence" value="ECO:0007669"/>
    <property type="project" value="UniProtKB-ARBA"/>
</dbReference>
<evidence type="ECO:0000256" key="3">
    <source>
        <dbReference type="ARBA" id="ARBA00022679"/>
    </source>
</evidence>
<evidence type="ECO:0000256" key="4">
    <source>
        <dbReference type="ARBA" id="ARBA00022857"/>
    </source>
</evidence>
<dbReference type="Gene3D" id="3.40.50.720">
    <property type="entry name" value="NAD(P)-binding Rossmann-like Domain"/>
    <property type="match status" value="2"/>
</dbReference>
<dbReference type="PANTHER" id="PTHR43775">
    <property type="entry name" value="FATTY ACID SYNTHASE"/>
    <property type="match status" value="1"/>
</dbReference>
<keyword evidence="2" id="KW-0597">Phosphoprotein</keyword>
<dbReference type="GO" id="GO:0006633">
    <property type="term" value="P:fatty acid biosynthetic process"/>
    <property type="evidence" value="ECO:0007669"/>
    <property type="project" value="TreeGrafter"/>
</dbReference>
<feature type="region of interest" description="C-terminal hotdog fold" evidence="8">
    <location>
        <begin position="1122"/>
        <end position="1279"/>
    </location>
</feature>
<evidence type="ECO:0000259" key="10">
    <source>
        <dbReference type="PROSITE" id="PS50075"/>
    </source>
</evidence>
<dbReference type="InterPro" id="IPR036736">
    <property type="entry name" value="ACP-like_sf"/>
</dbReference>
<dbReference type="Pfam" id="PF02801">
    <property type="entry name" value="Ketoacyl-synt_C"/>
    <property type="match status" value="1"/>
</dbReference>
<dbReference type="PROSITE" id="PS00012">
    <property type="entry name" value="PHOSPHOPANTETHEINE"/>
    <property type="match status" value="1"/>
</dbReference>
<dbReference type="GO" id="GO:0031177">
    <property type="term" value="F:phosphopantetheine binding"/>
    <property type="evidence" value="ECO:0007669"/>
    <property type="project" value="InterPro"/>
</dbReference>
<keyword evidence="4" id="KW-0521">NADP</keyword>
<dbReference type="InterPro" id="IPR020843">
    <property type="entry name" value="ER"/>
</dbReference>
<dbReference type="Gene3D" id="3.90.180.10">
    <property type="entry name" value="Medium-chain alcohol dehydrogenases, catalytic domain"/>
    <property type="match status" value="1"/>
</dbReference>
<dbReference type="CDD" id="cd00833">
    <property type="entry name" value="PKS"/>
    <property type="match status" value="1"/>
</dbReference>
<reference evidence="13" key="1">
    <citation type="journal article" date="2023" name="Mol. Phylogenet. Evol.">
        <title>Genome-scale phylogeny and comparative genomics of the fungal order Sordariales.</title>
        <authorList>
            <person name="Hensen N."/>
            <person name="Bonometti L."/>
            <person name="Westerberg I."/>
            <person name="Brannstrom I.O."/>
            <person name="Guillou S."/>
            <person name="Cros-Aarteil S."/>
            <person name="Calhoun S."/>
            <person name="Haridas S."/>
            <person name="Kuo A."/>
            <person name="Mondo S."/>
            <person name="Pangilinan J."/>
            <person name="Riley R."/>
            <person name="LaButti K."/>
            <person name="Andreopoulos B."/>
            <person name="Lipzen A."/>
            <person name="Chen C."/>
            <person name="Yan M."/>
            <person name="Daum C."/>
            <person name="Ng V."/>
            <person name="Clum A."/>
            <person name="Steindorff A."/>
            <person name="Ohm R.A."/>
            <person name="Martin F."/>
            <person name="Silar P."/>
            <person name="Natvig D.O."/>
            <person name="Lalanne C."/>
            <person name="Gautier V."/>
            <person name="Ament-Velasquez S.L."/>
            <person name="Kruys A."/>
            <person name="Hutchinson M.I."/>
            <person name="Powell A.J."/>
            <person name="Barry K."/>
            <person name="Miller A.N."/>
            <person name="Grigoriev I.V."/>
            <person name="Debuchy R."/>
            <person name="Gladieux P."/>
            <person name="Hiltunen Thoren M."/>
            <person name="Johannesson H."/>
        </authorList>
    </citation>
    <scope>NUCLEOTIDE SEQUENCE</scope>
    <source>
        <strain evidence="13">CBS 990.96</strain>
    </source>
</reference>
<dbReference type="InterPro" id="IPR036291">
    <property type="entry name" value="NAD(P)-bd_dom_sf"/>
</dbReference>
<protein>
    <recommendedName>
        <fullName evidence="15">Polyketide synthase</fullName>
    </recommendedName>
</protein>
<evidence type="ECO:0000256" key="1">
    <source>
        <dbReference type="ARBA" id="ARBA00022450"/>
    </source>
</evidence>
<dbReference type="SMART" id="SM00825">
    <property type="entry name" value="PKS_KS"/>
    <property type="match status" value="1"/>
</dbReference>
<evidence type="ECO:0000259" key="12">
    <source>
        <dbReference type="PROSITE" id="PS52019"/>
    </source>
</evidence>
<dbReference type="InterPro" id="IPR020807">
    <property type="entry name" value="PKS_DH"/>
</dbReference>
<dbReference type="SUPFAM" id="SSF53335">
    <property type="entry name" value="S-adenosyl-L-methionine-dependent methyltransferases"/>
    <property type="match status" value="1"/>
</dbReference>
<dbReference type="SMART" id="SM00827">
    <property type="entry name" value="PKS_AT"/>
    <property type="match status" value="1"/>
</dbReference>
<dbReference type="InterPro" id="IPR014031">
    <property type="entry name" value="Ketoacyl_synth_C"/>
</dbReference>
<dbReference type="GO" id="GO:1901336">
    <property type="term" value="P:lactone biosynthetic process"/>
    <property type="evidence" value="ECO:0007669"/>
    <property type="project" value="UniProtKB-ARBA"/>
</dbReference>
<dbReference type="PROSITE" id="PS52004">
    <property type="entry name" value="KS3_2"/>
    <property type="match status" value="1"/>
</dbReference>
<dbReference type="InterPro" id="IPR049551">
    <property type="entry name" value="PKS_DH_C"/>
</dbReference>
<dbReference type="SMART" id="SM00829">
    <property type="entry name" value="PKS_ER"/>
    <property type="match status" value="1"/>
</dbReference>
<feature type="domain" description="PKS/mFAS DH" evidence="12">
    <location>
        <begin position="970"/>
        <end position="1279"/>
    </location>
</feature>
<keyword evidence="6" id="KW-0511">Multifunctional enzyme</keyword>
<dbReference type="InterPro" id="IPR016036">
    <property type="entry name" value="Malonyl_transacylase_ACP-bd"/>
</dbReference>
<dbReference type="SUPFAM" id="SSF51735">
    <property type="entry name" value="NAD(P)-binding Rossmann-fold domains"/>
    <property type="match status" value="2"/>
</dbReference>
<dbReference type="Pfam" id="PF08659">
    <property type="entry name" value="KR"/>
    <property type="match status" value="1"/>
</dbReference>
<keyword evidence="9" id="KW-0812">Transmembrane</keyword>
<dbReference type="GO" id="GO:0016491">
    <property type="term" value="F:oxidoreductase activity"/>
    <property type="evidence" value="ECO:0007669"/>
    <property type="project" value="UniProtKB-KW"/>
</dbReference>
<dbReference type="InterPro" id="IPR049900">
    <property type="entry name" value="PKS_mFAS_DH"/>
</dbReference>
<dbReference type="InterPro" id="IPR001227">
    <property type="entry name" value="Ac_transferase_dom_sf"/>
</dbReference>
<dbReference type="Gene3D" id="3.10.129.110">
    <property type="entry name" value="Polyketide synthase dehydratase"/>
    <property type="match status" value="1"/>
</dbReference>
<dbReference type="SMART" id="SM00822">
    <property type="entry name" value="PKS_KR"/>
    <property type="match status" value="1"/>
</dbReference>
<feature type="transmembrane region" description="Helical" evidence="9">
    <location>
        <begin position="12"/>
        <end position="40"/>
    </location>
</feature>
<dbReference type="Pfam" id="PF16197">
    <property type="entry name" value="KAsynt_C_assoc"/>
    <property type="match status" value="1"/>
</dbReference>
<dbReference type="InterPro" id="IPR016035">
    <property type="entry name" value="Acyl_Trfase/lysoPLipase"/>
</dbReference>
<dbReference type="Pfam" id="PF23114">
    <property type="entry name" value="NAD-bd_HRPKS_sdrA"/>
    <property type="match status" value="1"/>
</dbReference>
<dbReference type="SUPFAM" id="SSF55048">
    <property type="entry name" value="Probable ACP-binding domain of malonyl-CoA ACP transacylase"/>
    <property type="match status" value="1"/>
</dbReference>
<dbReference type="FunFam" id="3.40.50.720:FF:000209">
    <property type="entry name" value="Polyketide synthase Pks12"/>
    <property type="match status" value="1"/>
</dbReference>
<evidence type="ECO:0008006" key="15">
    <source>
        <dbReference type="Google" id="ProtNLM"/>
    </source>
</evidence>
<dbReference type="InterPro" id="IPR016039">
    <property type="entry name" value="Thiolase-like"/>
</dbReference>
<dbReference type="InterPro" id="IPR050091">
    <property type="entry name" value="PKS_NRPS_Biosynth_Enz"/>
</dbReference>
<dbReference type="InterPro" id="IPR042104">
    <property type="entry name" value="PKS_dehydratase_sf"/>
</dbReference>
<dbReference type="Gene3D" id="3.40.47.10">
    <property type="match status" value="1"/>
</dbReference>
<dbReference type="PROSITE" id="PS52019">
    <property type="entry name" value="PKS_MFAS_DH"/>
    <property type="match status" value="1"/>
</dbReference>
<organism evidence="13 14">
    <name type="scientific">Podospora fimiseda</name>
    <dbReference type="NCBI Taxonomy" id="252190"/>
    <lineage>
        <taxon>Eukaryota</taxon>
        <taxon>Fungi</taxon>
        <taxon>Dikarya</taxon>
        <taxon>Ascomycota</taxon>
        <taxon>Pezizomycotina</taxon>
        <taxon>Sordariomycetes</taxon>
        <taxon>Sordariomycetidae</taxon>
        <taxon>Sordariales</taxon>
        <taxon>Podosporaceae</taxon>
        <taxon>Podospora</taxon>
    </lineage>
</organism>
<dbReference type="Gene3D" id="3.40.366.10">
    <property type="entry name" value="Malonyl-Coenzyme A Acyl Carrier Protein, domain 2"/>
    <property type="match status" value="1"/>
</dbReference>
<dbReference type="Pfam" id="PF08240">
    <property type="entry name" value="ADH_N"/>
    <property type="match status" value="1"/>
</dbReference>
<evidence type="ECO:0000256" key="9">
    <source>
        <dbReference type="SAM" id="Phobius"/>
    </source>
</evidence>
<gene>
    <name evidence="13" type="ORF">QBC38DRAFT_489296</name>
</gene>
<sequence>MLGTSSSTLPRLLVCGVPGPIWMVLLVLCLDSTTTVFSIMTQPTSTQTPIAVVGMACRLPGNCNSPEEFWKFLLDGGIAHTKPPITRFSLDGHYDKTLRPWTMRSPGGMFINADPRDLDAAFFGLSQVDAISMDPQQRQLLEVIYEALENAGLPMETIKSTLFGCFVGSYASDYSDIQSRDPEDKTPSFTVGSGRAMLSNRISHFLDIKGPSMTIDTACSGSLIAVDLACRYLDSGDADGAIVAGCNLYMSPEHNMDQHAMTSAASPSGRCWTFDARADGYIKAEAVNCLILKRLDDALRDGDPIRAVIRGTSTNSDGWTPGIASPSADAQALAIRRAYSRAGIPSLQQTAYLECHGTGTLAGDPVECKAASSVFSASRPCETPLRIGSVKSNIGHSEPAAGISGMIKTVLAVERGIIPGNPTFEIPNPKIDFHAYNLLASKSANIWPRGTLRRASVNSFGYGGSNAHAIVEDPSVLLGSQFESPGVTSFSTQDDDLFTDEAVDDTRRLMVFSANDEESLKAHVKELVRHISNPKTKINSGDLTYTLAERRTRHFFRAYAVSDGPSFKETQVVYGKLGSIPRIGFVFTGQGAQWPQMGRELLRNFPKAKETIQSLDQVLQSMSDPQHWSILRELCEPRPVEHYRLPEFSQPLVTALQLAILAVLSDWGVKTDMVVGHSSGEIAAAVAAGFLTQEEGIKVAYLRGKAAKDMHHLQKDKLGMLAVGLGSQHVQAFIDSVPQVSIACINSPKSVTLAGPVDALEAVQNSIKAEGHFARLLLVDLAYHSPYMKAISEHYRTLLHRHCPRLSVKSYNRSVKFFSTVEGTLWEEETGIEYWVRNMSSPVLFSQGAAAMMEQGAADLVIEIGPSGALSGPIKQIKQELPNRSSSVEYSATLERSRNSTVPLYELAGKLFFAGIDINLSKVNRLLDNPETPRPRVIIDLPNYQWNHSIKYWHESLASKDWRYRPFLVHDLLGSKVLGTSWKSPSWRRTLRLKDVPWIRDHTIGTDIVFPASGYVAMAVEAMYQTAKALDMENFSRIDSVNQASYRLRDVRLLRALVVEEDASQYLHFFLCPTQGQTDTWFQFKISSRNDDTWTDHCTGLVRVSASEQVRAAPENELKPLRYPSPAMLWYKSMHSVGFNFGPKFKNLSEIESVAGQRTSRSRISVPSWTEEKKESKYAIHPALFDAFFQAGIPSLYTGHRTLIDQALVPHLIDEIIINPNVKNPETAIATTDSIFTTGRRDKVQNYMSNSVIWNESTHELLAEVRGLHYHVLHVPEASEARPVYLRSSWMPDISLLAGDTDLDSLAHSAANKEVSTLCQGLGLPPTAAYLLTLLKHKQAIPSVLDLNINSLSDVEGMEAHLVDEVELRSALGSLSNYVSASSTPEHMTEAQRRLHGLNNVQFHIYDPTSVVKQDPPFATDKRFDLVLLRVPLCDVDRLDTACRAAAELCSPDGIVILIAHHDALLESSESSWSSVELDMETLLRSTGLDLRANSLFSGVYLCAPLAGEYKTARLGHSKFPVVDLSCGKSEECWAFIQSLQTLGWDGTRMDLSYAATQPIDTFDCVVMLDDPRTPFLSNVDDSDWKNLRRVLSHGHKLKILWITSGSQMNVFSPSNALIHGFARSLRNEESSLSLTTLDLSSFENTFLAARSTIHLLDSQGTLETEYCEKDGVLHTNRVLPDDPLMADNGDGTALREMWFRKNPKTVRLQCERVGAMDSVHFNEVPGTDRSRPVANDEVEVEIRAAGINYKDVITTLGIVPENEHLLGLEGAGIITQIGANITSYYIGDRVLIHGRGCFANRNRVPKENVFRLPDWVSFEEAATMSIVFFTAVYSLMEVAQVKRGQSVLIHSATGGVGIASIQVCKMLGATIYATVGNEQKRQFLMEEHGIPAERIFSSRNSGFGDGIRALTNGKGVDYVLNSLTGDLLDESWRLLADNGMLLEIGKKDMVARNSLSMEPFDRNCTYRGIDISRPSILDNLPLVERILQRIRQLLVLGQIKPITPMKVFSFNKIVDAMRYIRPGEHIGKIVVSDGEREEDIKVPVRQAPHSLEFDSDGAYLIVGGLKGLCGSLAVYMARCGARNLLVMSRSGADDDRSQKVIEDLLSLGASVRVAKGDISSLEDVKRAFKESALPIKGIIQGAMLLRDKTFESMTHQEYHEALASKLAGTWNLHNAADELGSAHKLDFFTMLSSISGVVGTAGQTNYAAGNSFQDAFARYRHSLGLRAHTVDLGIVQDVGYMSEHHTLTDRVRSRSQLSGINEAQLHEILRLSILQQTVGLNRDSQSASQMITGLPFPMPEDSPVLVDKRFHSLLKAQKAQGENAIEDKGDGVSVLHAMVKGGLHVEKLVVEAVKLVNTQMRRVLGLSVDMEATKPLSSYGIDSLAAVDLRNWFKTRMGVGLTTLDVLNAANLETLCGKVVDKLVAGKKD</sequence>
<reference evidence="13" key="2">
    <citation type="submission" date="2023-05" db="EMBL/GenBank/DDBJ databases">
        <authorList>
            <consortium name="Lawrence Berkeley National Laboratory"/>
            <person name="Steindorff A."/>
            <person name="Hensen N."/>
            <person name="Bonometti L."/>
            <person name="Westerberg I."/>
            <person name="Brannstrom I.O."/>
            <person name="Guillou S."/>
            <person name="Cros-Aarteil S."/>
            <person name="Calhoun S."/>
            <person name="Haridas S."/>
            <person name="Kuo A."/>
            <person name="Mondo S."/>
            <person name="Pangilinan J."/>
            <person name="Riley R."/>
            <person name="Labutti K."/>
            <person name="Andreopoulos B."/>
            <person name="Lipzen A."/>
            <person name="Chen C."/>
            <person name="Yanf M."/>
            <person name="Daum C."/>
            <person name="Ng V."/>
            <person name="Clum A."/>
            <person name="Ohm R."/>
            <person name="Martin F."/>
            <person name="Silar P."/>
            <person name="Natvig D."/>
            <person name="Lalanne C."/>
            <person name="Gautier V."/>
            <person name="Ament-Velasquez S.L."/>
            <person name="Kruys A."/>
            <person name="Hutchinson M.I."/>
            <person name="Powell A.J."/>
            <person name="Barry K."/>
            <person name="Miller A.N."/>
            <person name="Grigoriev I.V."/>
            <person name="Debuchy R."/>
            <person name="Gladieux P."/>
            <person name="Thoren M.H."/>
            <person name="Johannesson H."/>
        </authorList>
    </citation>
    <scope>NUCLEOTIDE SEQUENCE</scope>
    <source>
        <strain evidence="13">CBS 990.96</strain>
    </source>
</reference>
<name>A0AAN6YP34_9PEZI</name>
<dbReference type="SMART" id="SM00826">
    <property type="entry name" value="PKS_DH"/>
    <property type="match status" value="1"/>
</dbReference>
<dbReference type="SUPFAM" id="SSF47336">
    <property type="entry name" value="ACP-like"/>
    <property type="match status" value="1"/>
</dbReference>
<dbReference type="Pfam" id="PF00107">
    <property type="entry name" value="ADH_zinc_N"/>
    <property type="match status" value="1"/>
</dbReference>
<feature type="region of interest" description="N-terminal hotdog fold" evidence="8">
    <location>
        <begin position="970"/>
        <end position="1109"/>
    </location>
</feature>